<evidence type="ECO:0000313" key="1">
    <source>
        <dbReference type="EMBL" id="CAK7920905.1"/>
    </source>
</evidence>
<dbReference type="Proteomes" id="UP001497600">
    <property type="component" value="Chromosome H"/>
</dbReference>
<proteinExistence type="predicted"/>
<gene>
    <name evidence="1" type="ORF">CAAN4_H07888</name>
</gene>
<name>A0ABP0EJY1_9ASCO</name>
<accession>A0ABP0EJY1</accession>
<reference evidence="1 2" key="1">
    <citation type="submission" date="2024-01" db="EMBL/GenBank/DDBJ databases">
        <authorList>
            <consortium name="Genoscope - CEA"/>
            <person name="William W."/>
        </authorList>
    </citation>
    <scope>NUCLEOTIDE SEQUENCE [LARGE SCALE GENOMIC DNA]</scope>
    <source>
        <strain evidence="1 2">29B2s-10</strain>
    </source>
</reference>
<keyword evidence="2" id="KW-1185">Reference proteome</keyword>
<dbReference type="EMBL" id="OZ004260">
    <property type="protein sequence ID" value="CAK7920905.1"/>
    <property type="molecule type" value="Genomic_DNA"/>
</dbReference>
<protein>
    <submittedName>
        <fullName evidence="1">Uncharacterized protein</fullName>
    </submittedName>
</protein>
<evidence type="ECO:0000313" key="2">
    <source>
        <dbReference type="Proteomes" id="UP001497600"/>
    </source>
</evidence>
<sequence length="295" mass="34791">MALTVFGYPEGKYTKETTYHIGKELSWMKIFQTYVVFSSEDQFNQYKECIGGAKPKPVLTGQFTPFNWSKHMVIKNGDGQEFCWVESKWLIHYHCRRFVLHFTPNSNCPEQNFDIVLLDSNLCTYSDTIYKNTRIRFSGTSTTLHEEGVNYFRLVLLENEELGLLDNLSESYMPNTPLLTYANHLPNIIKRAVLSIPYDGDKVEMIFAAENPKRDTSPFGVYRELFWHDLTWRETISNFRRDSTMSLREIPENENMQDSMVMLSIVLVLKQQDNERQFNEAKHPKRFHEHRRDKV</sequence>
<organism evidence="1 2">
    <name type="scientific">[Candida] anglica</name>
    <dbReference type="NCBI Taxonomy" id="148631"/>
    <lineage>
        <taxon>Eukaryota</taxon>
        <taxon>Fungi</taxon>
        <taxon>Dikarya</taxon>
        <taxon>Ascomycota</taxon>
        <taxon>Saccharomycotina</taxon>
        <taxon>Pichiomycetes</taxon>
        <taxon>Debaryomycetaceae</taxon>
        <taxon>Kurtzmaniella</taxon>
    </lineage>
</organism>